<dbReference type="CDD" id="cd02972">
    <property type="entry name" value="DsbA_family"/>
    <property type="match status" value="1"/>
</dbReference>
<evidence type="ECO:0000259" key="5">
    <source>
        <dbReference type="PROSITE" id="PS51352"/>
    </source>
</evidence>
<reference evidence="6 7" key="1">
    <citation type="submission" date="2016-11" db="EMBL/GenBank/DDBJ databases">
        <authorList>
            <person name="Jaros S."/>
            <person name="Januszkiewicz K."/>
            <person name="Wedrychowicz H."/>
        </authorList>
    </citation>
    <scope>NUCLEOTIDE SEQUENCE [LARGE SCALE GENOMIC DNA]</scope>
    <source>
        <strain evidence="6 7">ATCC 23634</strain>
    </source>
</reference>
<dbReference type="Gene3D" id="3.40.30.10">
    <property type="entry name" value="Glutaredoxin"/>
    <property type="match status" value="1"/>
</dbReference>
<dbReference type="STRING" id="665118.SAMN02983003_3274"/>
<feature type="domain" description="Thioredoxin" evidence="5">
    <location>
        <begin position="14"/>
        <end position="212"/>
    </location>
</feature>
<dbReference type="EMBL" id="FPKU01000003">
    <property type="protein sequence ID" value="SFZ86100.1"/>
    <property type="molecule type" value="Genomic_DNA"/>
</dbReference>
<comment type="function">
    <text evidence="1">May be required for disulfide bond formation in some proteins.</text>
</comment>
<evidence type="ECO:0000313" key="6">
    <source>
        <dbReference type="EMBL" id="SFZ86100.1"/>
    </source>
</evidence>
<dbReference type="InterPro" id="IPR006311">
    <property type="entry name" value="TAT_signal"/>
</dbReference>
<name>A0A1K2I2W0_9HYPH</name>
<sequence length="270" mass="28568">MSINRRDLLVSTAATVLFGVMAGGVHAAEGDVFDINQLMQVALPDHVMGAETAPVTVIEYASPTCPHCATFHNTVYPTFKERYIDTGKVKFIVRPFSRNVLDTAVFMLAEAAGPEMYHTVLESYFATQAAWMSSDRPRDALLAQAMQLGFTEESFDAALTNQELATGIDTMRNQALEEFRLEGTPTFYINGKQLTGDKTIDQLAAEIDPLLPPESAAPAAPATPANSTPATPANTTAPAAVPANSPAPAAPANTMSPAAPANAMAPANSQ</sequence>
<feature type="compositionally biased region" description="Low complexity" evidence="3">
    <location>
        <begin position="213"/>
        <end position="270"/>
    </location>
</feature>
<dbReference type="PANTHER" id="PTHR13887">
    <property type="entry name" value="GLUTATHIONE S-TRANSFERASE KAPPA"/>
    <property type="match status" value="1"/>
</dbReference>
<keyword evidence="6" id="KW-0413">Isomerase</keyword>
<dbReference type="AlphaFoldDB" id="A0A1K2I2W0"/>
<dbReference type="InterPro" id="IPR013766">
    <property type="entry name" value="Thioredoxin_domain"/>
</dbReference>
<dbReference type="InterPro" id="IPR012336">
    <property type="entry name" value="Thioredoxin-like_fold"/>
</dbReference>
<gene>
    <name evidence="6" type="ORF">SAMN02983003_3274</name>
</gene>
<comment type="similarity">
    <text evidence="2">Belongs to the thioredoxin family. DsbA subfamily.</text>
</comment>
<evidence type="ECO:0000313" key="7">
    <source>
        <dbReference type="Proteomes" id="UP000183447"/>
    </source>
</evidence>
<feature type="signal peptide" evidence="4">
    <location>
        <begin position="1"/>
        <end position="27"/>
    </location>
</feature>
<keyword evidence="7" id="KW-1185">Reference proteome</keyword>
<evidence type="ECO:0000256" key="4">
    <source>
        <dbReference type="SAM" id="SignalP"/>
    </source>
</evidence>
<dbReference type="Proteomes" id="UP000183447">
    <property type="component" value="Unassembled WGS sequence"/>
</dbReference>
<dbReference type="PROSITE" id="PS51352">
    <property type="entry name" value="THIOREDOXIN_2"/>
    <property type="match status" value="1"/>
</dbReference>
<dbReference type="SUPFAM" id="SSF52833">
    <property type="entry name" value="Thioredoxin-like"/>
    <property type="match status" value="1"/>
</dbReference>
<dbReference type="GO" id="GO:0016853">
    <property type="term" value="F:isomerase activity"/>
    <property type="evidence" value="ECO:0007669"/>
    <property type="project" value="UniProtKB-KW"/>
</dbReference>
<proteinExistence type="inferred from homology"/>
<dbReference type="PROSITE" id="PS51318">
    <property type="entry name" value="TAT"/>
    <property type="match status" value="1"/>
</dbReference>
<evidence type="ECO:0000256" key="3">
    <source>
        <dbReference type="SAM" id="MobiDB-lite"/>
    </source>
</evidence>
<organism evidence="6 7">
    <name type="scientific">Devosia enhydra</name>
    <dbReference type="NCBI Taxonomy" id="665118"/>
    <lineage>
        <taxon>Bacteria</taxon>
        <taxon>Pseudomonadati</taxon>
        <taxon>Pseudomonadota</taxon>
        <taxon>Alphaproteobacteria</taxon>
        <taxon>Hyphomicrobiales</taxon>
        <taxon>Devosiaceae</taxon>
        <taxon>Devosia</taxon>
    </lineage>
</organism>
<dbReference type="RefSeq" id="WP_143145856.1">
    <property type="nucleotide sequence ID" value="NZ_FPKU01000003.1"/>
</dbReference>
<dbReference type="InterPro" id="IPR036249">
    <property type="entry name" value="Thioredoxin-like_sf"/>
</dbReference>
<feature type="chain" id="PRO_5012882508" evidence="4">
    <location>
        <begin position="28"/>
        <end position="270"/>
    </location>
</feature>
<accession>A0A1K2I2W0</accession>
<keyword evidence="4" id="KW-0732">Signal</keyword>
<evidence type="ECO:0000256" key="1">
    <source>
        <dbReference type="ARBA" id="ARBA00003565"/>
    </source>
</evidence>
<protein>
    <submittedName>
        <fullName evidence="6">Protein-disulfide isomerase</fullName>
    </submittedName>
</protein>
<dbReference type="PANTHER" id="PTHR13887:SF56">
    <property type="entry name" value="THIOREDOXIN-LIKE REDUCTASE RV2466C"/>
    <property type="match status" value="1"/>
</dbReference>
<dbReference type="OrthoDB" id="8478320at2"/>
<feature type="region of interest" description="Disordered" evidence="3">
    <location>
        <begin position="212"/>
        <end position="270"/>
    </location>
</feature>
<dbReference type="Pfam" id="PF13462">
    <property type="entry name" value="Thioredoxin_4"/>
    <property type="match status" value="1"/>
</dbReference>
<evidence type="ECO:0000256" key="2">
    <source>
        <dbReference type="ARBA" id="ARBA00005791"/>
    </source>
</evidence>